<organism evidence="1 2">
    <name type="scientific">Allofranklinella schreckenbergeri</name>
    <dbReference type="NCBI Taxonomy" id="1076744"/>
    <lineage>
        <taxon>Bacteria</taxon>
        <taxon>Pseudomonadati</taxon>
        <taxon>Pseudomonadota</taxon>
        <taxon>Betaproteobacteria</taxon>
        <taxon>Burkholderiales</taxon>
        <taxon>Comamonadaceae</taxon>
        <taxon>Allofranklinella</taxon>
    </lineage>
</organism>
<dbReference type="Gene3D" id="1.10.287.700">
    <property type="entry name" value="Helix hairpin bin"/>
    <property type="match status" value="1"/>
</dbReference>
<evidence type="ECO:0000313" key="2">
    <source>
        <dbReference type="Proteomes" id="UP000267521"/>
    </source>
</evidence>
<dbReference type="EMBL" id="RDQM01000005">
    <property type="protein sequence ID" value="RMW99114.1"/>
    <property type="molecule type" value="Genomic_DNA"/>
</dbReference>
<dbReference type="Proteomes" id="UP000267521">
    <property type="component" value="Unassembled WGS sequence"/>
</dbReference>
<reference evidence="1 2" key="1">
    <citation type="submission" date="2018-10" db="EMBL/GenBank/DDBJ databases">
        <title>Comamonadaceae CDC group NO-1 genome sequencing and assembly.</title>
        <authorList>
            <person name="Bernier A.-M."/>
            <person name="Bernard K."/>
        </authorList>
    </citation>
    <scope>NUCLEOTIDE SEQUENCE [LARGE SCALE GENOMIC DNA]</scope>
    <source>
        <strain evidence="1 2">NML970147</strain>
    </source>
</reference>
<dbReference type="AlphaFoldDB" id="A0A3M6Q8J1"/>
<sequence>MPTNDFEKDKAQAAVQTIRQAADKGLEKVEEGVDKAANIAHDVTDKALDGAEHALRQTRRAVNAGVDQAQEGLQRLGEYADPRIDALACKALDIATHSIHLMADTTERASLRAQRCSDAAQRYVQQQPGKALLMAAAAGAILTALLTKRR</sequence>
<accession>A0A3M6Q8J1</accession>
<gene>
    <name evidence="1" type="ORF">EBQ26_04755</name>
</gene>
<dbReference type="RefSeq" id="WP_122237892.1">
    <property type="nucleotide sequence ID" value="NZ_RDQM01000005.1"/>
</dbReference>
<evidence type="ECO:0000313" key="1">
    <source>
        <dbReference type="EMBL" id="RMW99114.1"/>
    </source>
</evidence>
<proteinExistence type="predicted"/>
<protein>
    <recommendedName>
        <fullName evidence="3">DUF883 domain-containing protein</fullName>
    </recommendedName>
</protein>
<name>A0A3M6Q8J1_9BURK</name>
<evidence type="ECO:0008006" key="3">
    <source>
        <dbReference type="Google" id="ProtNLM"/>
    </source>
</evidence>
<comment type="caution">
    <text evidence="1">The sequence shown here is derived from an EMBL/GenBank/DDBJ whole genome shotgun (WGS) entry which is preliminary data.</text>
</comment>